<feature type="chain" id="PRO_5003495548" description="Secreted protein" evidence="1">
    <location>
        <begin position="33"/>
        <end position="166"/>
    </location>
</feature>
<name>G7H0T1_9ACTN</name>
<dbReference type="Proteomes" id="UP000035088">
    <property type="component" value="Unassembled WGS sequence"/>
</dbReference>
<evidence type="ECO:0000256" key="1">
    <source>
        <dbReference type="SAM" id="SignalP"/>
    </source>
</evidence>
<keyword evidence="1" id="KW-0732">Signal</keyword>
<organism evidence="2 3">
    <name type="scientific">Gordonia araii NBRC 100433</name>
    <dbReference type="NCBI Taxonomy" id="1073574"/>
    <lineage>
        <taxon>Bacteria</taxon>
        <taxon>Bacillati</taxon>
        <taxon>Actinomycetota</taxon>
        <taxon>Actinomycetes</taxon>
        <taxon>Mycobacteriales</taxon>
        <taxon>Gordoniaceae</taxon>
        <taxon>Gordonia</taxon>
    </lineage>
</organism>
<evidence type="ECO:0008006" key="4">
    <source>
        <dbReference type="Google" id="ProtNLM"/>
    </source>
</evidence>
<dbReference type="RefSeq" id="WP_007321532.1">
    <property type="nucleotide sequence ID" value="NZ_BAEE01000038.1"/>
</dbReference>
<dbReference type="EMBL" id="BAEE01000038">
    <property type="protein sequence ID" value="GAB09456.1"/>
    <property type="molecule type" value="Genomic_DNA"/>
</dbReference>
<evidence type="ECO:0000313" key="3">
    <source>
        <dbReference type="Proteomes" id="UP000035088"/>
    </source>
</evidence>
<evidence type="ECO:0000313" key="2">
    <source>
        <dbReference type="EMBL" id="GAB09456.1"/>
    </source>
</evidence>
<comment type="caution">
    <text evidence="2">The sequence shown here is derived from an EMBL/GenBank/DDBJ whole genome shotgun (WGS) entry which is preliminary data.</text>
</comment>
<gene>
    <name evidence="2" type="ORF">GOARA_038_00030</name>
</gene>
<dbReference type="AlphaFoldDB" id="G7H0T1"/>
<protein>
    <recommendedName>
        <fullName evidence="4">Secreted protein</fullName>
    </recommendedName>
</protein>
<proteinExistence type="predicted"/>
<feature type="signal peptide" evidence="1">
    <location>
        <begin position="1"/>
        <end position="32"/>
    </location>
</feature>
<sequence>MDVMWGRRFASIVTGLLGAALVATAVSAPADAATRTVFSPTHTIGEGPLCGGTIDATATTGPRHRGSVTVFLRADLNTVFAPVPVWTCLVTATVHYRNLRTGAAGARHMTLSTSSVPRIQMCNPIIGGILCGSTGELRLRTGRGPVHAWITTSVPHLAGSARFTVF</sequence>
<keyword evidence="3" id="KW-1185">Reference proteome</keyword>
<reference evidence="2 3" key="1">
    <citation type="submission" date="2011-11" db="EMBL/GenBank/DDBJ databases">
        <title>Whole genome shotgun sequence of Gordonia araii NBRC 100433.</title>
        <authorList>
            <person name="Yoshida Y."/>
            <person name="Hosoyama A."/>
            <person name="Tsuchikane K."/>
            <person name="Katsumata H."/>
            <person name="Yamazaki S."/>
            <person name="Fujita N."/>
        </authorList>
    </citation>
    <scope>NUCLEOTIDE SEQUENCE [LARGE SCALE GENOMIC DNA]</scope>
    <source>
        <strain evidence="2 3">NBRC 100433</strain>
    </source>
</reference>
<dbReference type="OrthoDB" id="4556617at2"/>
<accession>G7H0T1</accession>